<dbReference type="InterPro" id="IPR003797">
    <property type="entry name" value="DegV"/>
</dbReference>
<dbReference type="PANTHER" id="PTHR33434">
    <property type="entry name" value="DEGV DOMAIN-CONTAINING PROTEIN DR_1986-RELATED"/>
    <property type="match status" value="1"/>
</dbReference>
<keyword evidence="1" id="KW-0446">Lipid-binding</keyword>
<dbReference type="RefSeq" id="WP_082050000.1">
    <property type="nucleotide sequence ID" value="NZ_LK391969.1"/>
</dbReference>
<dbReference type="InterPro" id="IPR050270">
    <property type="entry name" value="DegV_domain_contain"/>
</dbReference>
<dbReference type="Pfam" id="PF02645">
    <property type="entry name" value="DegV"/>
    <property type="match status" value="1"/>
</dbReference>
<dbReference type="EMBL" id="LM997413">
    <property type="protein sequence ID" value="CEA03693.1"/>
    <property type="molecule type" value="Genomic_DNA"/>
</dbReference>
<evidence type="ECO:0000256" key="1">
    <source>
        <dbReference type="ARBA" id="ARBA00023121"/>
    </source>
</evidence>
<dbReference type="PANTHER" id="PTHR33434:SF2">
    <property type="entry name" value="FATTY ACID-BINDING PROTEIN TM_1468"/>
    <property type="match status" value="1"/>
</dbReference>
<dbReference type="Gene3D" id="3.40.50.10170">
    <property type="match status" value="1"/>
</dbReference>
<dbReference type="SUPFAM" id="SSF82549">
    <property type="entry name" value="DAK1/DegV-like"/>
    <property type="match status" value="1"/>
</dbReference>
<dbReference type="InterPro" id="IPR043168">
    <property type="entry name" value="DegV_C"/>
</dbReference>
<dbReference type="EMBL" id="LK391969">
    <property type="protein sequence ID" value="CEF26276.1"/>
    <property type="molecule type" value="Genomic_DNA"/>
</dbReference>
<dbReference type="GO" id="GO:0008289">
    <property type="term" value="F:lipid binding"/>
    <property type="evidence" value="ECO:0007669"/>
    <property type="project" value="UniProtKB-KW"/>
</dbReference>
<dbReference type="OrthoDB" id="6190387at2"/>
<protein>
    <submittedName>
        <fullName evidence="2">Uncharacterized protein</fullName>
    </submittedName>
</protein>
<proteinExistence type="predicted"/>
<evidence type="ECO:0000313" key="2">
    <source>
        <dbReference type="EMBL" id="CEA03693.1"/>
    </source>
</evidence>
<sequence>MHQGIARAMNRIIANYKPYREAAGLEGRFAMRVVDSRTVFAGQGLLAAHTVHLIKQGVSRNALRQQVDDFTRHIYGCAIPRNLDYIRQRSLSRGEKSVSATSAFLARHLKITPLIWGQGHNGGPVFRARSFEAAVERMIDYACARIRAGLLSPYVVFTAGMDLDEMASLPGFDQLQQTCRDHGVELLATPANITSNIYAGPGGAGLALAAEPHRFQDTR</sequence>
<dbReference type="PROSITE" id="PS51482">
    <property type="entry name" value="DEGV"/>
    <property type="match status" value="1"/>
</dbReference>
<dbReference type="PATRIC" id="fig|1461581.3.peg.1179"/>
<reference evidence="2" key="1">
    <citation type="submission" date="2014-07" db="EMBL/GenBank/DDBJ databases">
        <authorList>
            <person name="Urmite Genomes Urmite Genomes"/>
        </authorList>
    </citation>
    <scope>NUCLEOTIDE SEQUENCE</scope>
    <source>
        <strain evidence="2">12M76_air</strain>
    </source>
</reference>
<accession>A0A078M8H5</accession>
<name>A0A078M8H5_9PSED</name>
<dbReference type="Gene3D" id="3.30.1180.10">
    <property type="match status" value="1"/>
</dbReference>
<gene>
    <name evidence="2" type="ORF">BN1049_01203</name>
</gene>
<organism evidence="2">
    <name type="scientific">Pseudomonas saudimassiliensis</name>
    <dbReference type="NCBI Taxonomy" id="1461581"/>
    <lineage>
        <taxon>Bacteria</taxon>
        <taxon>Pseudomonadati</taxon>
        <taxon>Pseudomonadota</taxon>
        <taxon>Gammaproteobacteria</taxon>
        <taxon>Pseudomonadales</taxon>
        <taxon>Pseudomonadaceae</taxon>
        <taxon>Pseudomonas</taxon>
    </lineage>
</organism>
<dbReference type="AlphaFoldDB" id="A0A078M8H5"/>